<dbReference type="STRING" id="118062.MCBB_1598"/>
<reference evidence="2 3" key="1">
    <citation type="submission" date="2016-08" db="EMBL/GenBank/DDBJ databases">
        <authorList>
            <person name="Seilhamer J.J."/>
        </authorList>
    </citation>
    <scope>NUCLEOTIDE SEQUENCE [LARGE SCALE GENOMIC DNA]</scope>
    <source>
        <strain evidence="2">Buetzberg</strain>
    </source>
</reference>
<proteinExistence type="predicted"/>
<dbReference type="AlphaFoldDB" id="A0A1D3L3L9"/>
<keyword evidence="1" id="KW-0812">Transmembrane</keyword>
<feature type="transmembrane region" description="Helical" evidence="1">
    <location>
        <begin position="44"/>
        <end position="66"/>
    </location>
</feature>
<dbReference type="EMBL" id="LT607756">
    <property type="protein sequence ID" value="SCG86153.1"/>
    <property type="molecule type" value="Genomic_DNA"/>
</dbReference>
<dbReference type="GeneID" id="30412436"/>
<evidence type="ECO:0000313" key="3">
    <source>
        <dbReference type="Proteomes" id="UP000094707"/>
    </source>
</evidence>
<sequence>MVIESLGAMGIVYIAIIIANIGILLGLLYVYIRSYRQIKIGFTIGLILFASIFLLKSIFELTFLLMTGNTIHGNHNFTGDIIGGLIQFVAFTILLKITWDY</sequence>
<keyword evidence="1" id="KW-0472">Membrane</keyword>
<accession>A0A1D3L3L9</accession>
<name>A0A1D3L3L9_9EURY</name>
<organism evidence="2 3">
    <name type="scientific">Methanobacterium congolense</name>
    <dbReference type="NCBI Taxonomy" id="118062"/>
    <lineage>
        <taxon>Archaea</taxon>
        <taxon>Methanobacteriati</taxon>
        <taxon>Methanobacteriota</taxon>
        <taxon>Methanomada group</taxon>
        <taxon>Methanobacteria</taxon>
        <taxon>Methanobacteriales</taxon>
        <taxon>Methanobacteriaceae</taxon>
        <taxon>Methanobacterium</taxon>
    </lineage>
</organism>
<dbReference type="RefSeq" id="WP_071907240.1">
    <property type="nucleotide sequence ID" value="NZ_LT607756.1"/>
</dbReference>
<dbReference type="OrthoDB" id="68835at2157"/>
<gene>
    <name evidence="2" type="ORF">MCBB_1598</name>
</gene>
<dbReference type="Pfam" id="PF26119">
    <property type="entry name" value="DUF8036"/>
    <property type="match status" value="1"/>
</dbReference>
<feature type="transmembrane region" description="Helical" evidence="1">
    <location>
        <begin position="81"/>
        <end position="99"/>
    </location>
</feature>
<evidence type="ECO:0000313" key="2">
    <source>
        <dbReference type="EMBL" id="SCG86153.1"/>
    </source>
</evidence>
<feature type="transmembrane region" description="Helical" evidence="1">
    <location>
        <begin position="6"/>
        <end position="32"/>
    </location>
</feature>
<dbReference type="InterPro" id="IPR058349">
    <property type="entry name" value="DUF8036"/>
</dbReference>
<protein>
    <submittedName>
        <fullName evidence="2">Uncharacterized protein</fullName>
    </submittedName>
</protein>
<evidence type="ECO:0000256" key="1">
    <source>
        <dbReference type="SAM" id="Phobius"/>
    </source>
</evidence>
<keyword evidence="1" id="KW-1133">Transmembrane helix</keyword>
<keyword evidence="3" id="KW-1185">Reference proteome</keyword>
<dbReference type="Proteomes" id="UP000094707">
    <property type="component" value="Chromosome I"/>
</dbReference>
<dbReference type="KEGG" id="mcub:MCBB_1598"/>